<dbReference type="SUPFAM" id="SSF53254">
    <property type="entry name" value="Phosphoglycerate mutase-like"/>
    <property type="match status" value="1"/>
</dbReference>
<evidence type="ECO:0000313" key="6">
    <source>
        <dbReference type="Proteomes" id="UP000024635"/>
    </source>
</evidence>
<dbReference type="Proteomes" id="UP000024635">
    <property type="component" value="Unassembled WGS sequence"/>
</dbReference>
<comment type="similarity">
    <text evidence="2">Belongs to the histidine acid phosphatase family.</text>
</comment>
<dbReference type="Gene3D" id="3.40.50.1240">
    <property type="entry name" value="Phosphoglycerate mutase-like"/>
    <property type="match status" value="1"/>
</dbReference>
<evidence type="ECO:0008006" key="7">
    <source>
        <dbReference type="Google" id="ProtNLM"/>
    </source>
</evidence>
<dbReference type="PANTHER" id="PTHR11567">
    <property type="entry name" value="ACID PHOSPHATASE-RELATED"/>
    <property type="match status" value="1"/>
</dbReference>
<feature type="signal peptide" evidence="4">
    <location>
        <begin position="1"/>
        <end position="17"/>
    </location>
</feature>
<feature type="chain" id="PRO_5001494969" description="Histidine acid phosphatase" evidence="4">
    <location>
        <begin position="18"/>
        <end position="488"/>
    </location>
</feature>
<comment type="caution">
    <text evidence="5">The sequence shown here is derived from an EMBL/GenBank/DDBJ whole genome shotgun (WGS) entry which is preliminary data.</text>
</comment>
<dbReference type="PANTHER" id="PTHR11567:SF209">
    <property type="entry name" value="INTESTINAL ACID PHOSPHATASE"/>
    <property type="match status" value="1"/>
</dbReference>
<feature type="transmembrane region" description="Helical" evidence="3">
    <location>
        <begin position="468"/>
        <end position="486"/>
    </location>
</feature>
<accession>A0A016WSB8</accession>
<dbReference type="InterPro" id="IPR033379">
    <property type="entry name" value="Acid_Pase_AS"/>
</dbReference>
<dbReference type="Pfam" id="PF00328">
    <property type="entry name" value="His_Phos_2"/>
    <property type="match status" value="1"/>
</dbReference>
<dbReference type="CDD" id="cd07061">
    <property type="entry name" value="HP_HAP_like"/>
    <property type="match status" value="1"/>
</dbReference>
<keyword evidence="3" id="KW-0812">Transmembrane</keyword>
<dbReference type="GO" id="GO:0003993">
    <property type="term" value="F:acid phosphatase activity"/>
    <property type="evidence" value="ECO:0007669"/>
    <property type="project" value="UniProtKB-EC"/>
</dbReference>
<organism evidence="5 6">
    <name type="scientific">Ancylostoma ceylanicum</name>
    <dbReference type="NCBI Taxonomy" id="53326"/>
    <lineage>
        <taxon>Eukaryota</taxon>
        <taxon>Metazoa</taxon>
        <taxon>Ecdysozoa</taxon>
        <taxon>Nematoda</taxon>
        <taxon>Chromadorea</taxon>
        <taxon>Rhabditida</taxon>
        <taxon>Rhabditina</taxon>
        <taxon>Rhabditomorpha</taxon>
        <taxon>Strongyloidea</taxon>
        <taxon>Ancylostomatidae</taxon>
        <taxon>Ancylostomatinae</taxon>
        <taxon>Ancylostoma</taxon>
    </lineage>
</organism>
<evidence type="ECO:0000256" key="4">
    <source>
        <dbReference type="SAM" id="SignalP"/>
    </source>
</evidence>
<proteinExistence type="inferred from homology"/>
<sequence length="488" mass="55024">MLLGLYVTVFLFQIAESVRDGAMELILVQGIWRHGDRSPTKTFPTDPFQDGNWTFGGGGFGQLSPIGMKQHMNLGKLLRSTYVDSGFLAQRYSSKEIYIRSTDKNRTIISAMSNLLGMYSTNNAANIPGVDYPDEPGWPTGYVPVAIHTVDDDTDYIGNPDAVCPRQDKLWAMAKSSPELQAFQNRTDVVAMLNQLSKNCGEKVDIDNLWVVQDALMIEQLHANSTLRQVNKWFTDDLYNQMTVINDQVELYQNGIFNSSWSKRTTENTDFANSRPVYDTLEQRSSPLIRSTWRNEKMNLSADSTLMMNGLNIGLELQKLRGGSMINDINMHMNLKIACMSAKADDPKCKWVNGNKYYIYSAHDTTIYAFFSILGIAEKVVKPRGYPLYSAATFVELWLNHTDNKPYFKLNYHANDVNVTIYPITTQLADCNGKTYCSLDAFAKFASMAKPDQPMDQWCNVDPTLNAGSTWTVFITAIIAISYALLRN</sequence>
<comment type="catalytic activity">
    <reaction evidence="1">
        <text>a phosphate monoester + H2O = an alcohol + phosphate</text>
        <dbReference type="Rhea" id="RHEA:15017"/>
        <dbReference type="ChEBI" id="CHEBI:15377"/>
        <dbReference type="ChEBI" id="CHEBI:30879"/>
        <dbReference type="ChEBI" id="CHEBI:43474"/>
        <dbReference type="ChEBI" id="CHEBI:67140"/>
        <dbReference type="EC" id="3.1.3.2"/>
    </reaction>
</comment>
<reference evidence="6" key="1">
    <citation type="journal article" date="2015" name="Nat. Genet.">
        <title>The genome and transcriptome of the zoonotic hookworm Ancylostoma ceylanicum identify infection-specific gene families.</title>
        <authorList>
            <person name="Schwarz E.M."/>
            <person name="Hu Y."/>
            <person name="Antoshechkin I."/>
            <person name="Miller M.M."/>
            <person name="Sternberg P.W."/>
            <person name="Aroian R.V."/>
        </authorList>
    </citation>
    <scope>NUCLEOTIDE SEQUENCE</scope>
    <source>
        <strain evidence="6">HY135</strain>
    </source>
</reference>
<evidence type="ECO:0000256" key="2">
    <source>
        <dbReference type="ARBA" id="ARBA00005375"/>
    </source>
</evidence>
<evidence type="ECO:0000256" key="3">
    <source>
        <dbReference type="SAM" id="Phobius"/>
    </source>
</evidence>
<protein>
    <recommendedName>
        <fullName evidence="7">Histidine acid phosphatase</fullName>
    </recommendedName>
</protein>
<keyword evidence="3" id="KW-1133">Transmembrane helix</keyword>
<evidence type="ECO:0000313" key="5">
    <source>
        <dbReference type="EMBL" id="EYC41918.1"/>
    </source>
</evidence>
<dbReference type="InterPro" id="IPR029033">
    <property type="entry name" value="His_PPase_superfam"/>
</dbReference>
<dbReference type="InterPro" id="IPR000560">
    <property type="entry name" value="His_Pase_clade-2"/>
</dbReference>
<keyword evidence="3" id="KW-0472">Membrane</keyword>
<dbReference type="InterPro" id="IPR050645">
    <property type="entry name" value="Histidine_acid_phosphatase"/>
</dbReference>
<dbReference type="AlphaFoldDB" id="A0A016WSB8"/>
<keyword evidence="4" id="KW-0732">Signal</keyword>
<dbReference type="PROSITE" id="PS00616">
    <property type="entry name" value="HIS_ACID_PHOSPHAT_1"/>
    <property type="match status" value="1"/>
</dbReference>
<name>A0A016WSB8_9BILA</name>
<evidence type="ECO:0000256" key="1">
    <source>
        <dbReference type="ARBA" id="ARBA00000032"/>
    </source>
</evidence>
<dbReference type="OrthoDB" id="258392at2759"/>
<keyword evidence="6" id="KW-1185">Reference proteome</keyword>
<dbReference type="STRING" id="53326.A0A016WSB8"/>
<dbReference type="EMBL" id="JARK01000151">
    <property type="protein sequence ID" value="EYC41918.1"/>
    <property type="molecule type" value="Genomic_DNA"/>
</dbReference>
<gene>
    <name evidence="5" type="primary">Acey_s0551.g3325</name>
    <name evidence="5" type="ORF">Y032_0551g3325</name>
</gene>